<reference evidence="3 4" key="1">
    <citation type="journal article" date="2018" name="Mol. Plant">
        <title>The genome of Artemisia annua provides insight into the evolution of Asteraceae family and artemisinin biosynthesis.</title>
        <authorList>
            <person name="Shen Q."/>
            <person name="Zhang L."/>
            <person name="Liao Z."/>
            <person name="Wang S."/>
            <person name="Yan T."/>
            <person name="Shi P."/>
            <person name="Liu M."/>
            <person name="Fu X."/>
            <person name="Pan Q."/>
            <person name="Wang Y."/>
            <person name="Lv Z."/>
            <person name="Lu X."/>
            <person name="Zhang F."/>
            <person name="Jiang W."/>
            <person name="Ma Y."/>
            <person name="Chen M."/>
            <person name="Hao X."/>
            <person name="Li L."/>
            <person name="Tang Y."/>
            <person name="Lv G."/>
            <person name="Zhou Y."/>
            <person name="Sun X."/>
            <person name="Brodelius P.E."/>
            <person name="Rose J.K.C."/>
            <person name="Tang K."/>
        </authorList>
    </citation>
    <scope>NUCLEOTIDE SEQUENCE [LARGE SCALE GENOMIC DNA]</scope>
    <source>
        <strain evidence="4">cv. Huhao1</strain>
        <tissue evidence="3">Leaf</tissue>
    </source>
</reference>
<organism evidence="3 4">
    <name type="scientific">Artemisia annua</name>
    <name type="common">Sweet wormwood</name>
    <dbReference type="NCBI Taxonomy" id="35608"/>
    <lineage>
        <taxon>Eukaryota</taxon>
        <taxon>Viridiplantae</taxon>
        <taxon>Streptophyta</taxon>
        <taxon>Embryophyta</taxon>
        <taxon>Tracheophyta</taxon>
        <taxon>Spermatophyta</taxon>
        <taxon>Magnoliopsida</taxon>
        <taxon>eudicotyledons</taxon>
        <taxon>Gunneridae</taxon>
        <taxon>Pentapetalae</taxon>
        <taxon>asterids</taxon>
        <taxon>campanulids</taxon>
        <taxon>Asterales</taxon>
        <taxon>Asteraceae</taxon>
        <taxon>Asteroideae</taxon>
        <taxon>Anthemideae</taxon>
        <taxon>Artemisiinae</taxon>
        <taxon>Artemisia</taxon>
    </lineage>
</organism>
<evidence type="ECO:0000313" key="4">
    <source>
        <dbReference type="Proteomes" id="UP000245207"/>
    </source>
</evidence>
<dbReference type="GO" id="GO:0004527">
    <property type="term" value="F:exonuclease activity"/>
    <property type="evidence" value="ECO:0007669"/>
    <property type="project" value="UniProtKB-KW"/>
</dbReference>
<proteinExistence type="predicted"/>
<dbReference type="OrthoDB" id="1736928at2759"/>
<accession>A0A2U1PW44</accession>
<dbReference type="EMBL" id="PKPP01000669">
    <property type="protein sequence ID" value="PWA89933.1"/>
    <property type="molecule type" value="Genomic_DNA"/>
</dbReference>
<keyword evidence="3" id="KW-0255">Endonuclease</keyword>
<dbReference type="Proteomes" id="UP000245207">
    <property type="component" value="Unassembled WGS sequence"/>
</dbReference>
<evidence type="ECO:0000259" key="1">
    <source>
        <dbReference type="Pfam" id="PF02721"/>
    </source>
</evidence>
<gene>
    <name evidence="3" type="ORF">CTI12_AA105770</name>
</gene>
<dbReference type="InterPro" id="IPR012340">
    <property type="entry name" value="NA-bd_OB-fold"/>
</dbReference>
<name>A0A2U1PW44_ARTAN</name>
<protein>
    <submittedName>
        <fullName evidence="3">Endonuclease/exonuclease/phosphatase</fullName>
    </submittedName>
</protein>
<evidence type="ECO:0000259" key="2">
    <source>
        <dbReference type="Pfam" id="PF13966"/>
    </source>
</evidence>
<dbReference type="Gene3D" id="2.40.50.140">
    <property type="entry name" value="Nucleic acid-binding proteins"/>
    <property type="match status" value="1"/>
</dbReference>
<comment type="caution">
    <text evidence="3">The sequence shown here is derived from an EMBL/GenBank/DDBJ whole genome shotgun (WGS) entry which is preliminary data.</text>
</comment>
<dbReference type="AlphaFoldDB" id="A0A2U1PW44"/>
<keyword evidence="3" id="KW-0540">Nuclease</keyword>
<feature type="domain" description="Replication protein A 70 kDa DNA-binding subunit B/D first OB fold" evidence="1">
    <location>
        <begin position="312"/>
        <end position="385"/>
    </location>
</feature>
<keyword evidence="3" id="KW-0269">Exonuclease</keyword>
<dbReference type="InterPro" id="IPR026960">
    <property type="entry name" value="RVT-Znf"/>
</dbReference>
<dbReference type="SUPFAM" id="SSF50249">
    <property type="entry name" value="Nucleic acid-binding proteins"/>
    <property type="match status" value="1"/>
</dbReference>
<keyword evidence="4" id="KW-1185">Reference proteome</keyword>
<dbReference type="Pfam" id="PF02721">
    <property type="entry name" value="DUF223"/>
    <property type="match status" value="1"/>
</dbReference>
<evidence type="ECO:0000313" key="3">
    <source>
        <dbReference type="EMBL" id="PWA89933.1"/>
    </source>
</evidence>
<dbReference type="InterPro" id="IPR003871">
    <property type="entry name" value="RFA1B/D_OB_1st"/>
</dbReference>
<dbReference type="Pfam" id="PF13966">
    <property type="entry name" value="zf-RVT"/>
    <property type="match status" value="1"/>
</dbReference>
<dbReference type="GO" id="GO:0004519">
    <property type="term" value="F:endonuclease activity"/>
    <property type="evidence" value="ECO:0007669"/>
    <property type="project" value="UniProtKB-KW"/>
</dbReference>
<sequence length="404" mass="44987">MPRGGLEEEQHDILRSRIVHVILPNMSDRCTWTLEASSEFTVKSTRNLIDDMILPKVEVPTRWVKVIPINVNVHARRVCLDKLPSRLNLSIRGVDIPLILCPLCYSAVESTSHIFFSCPLARNRSGGFNSVTINLCYIKSFVDDQDEVKLASSFVVSLLSDASFMPTLRLFRMDYWPNSGNWLSNGIMINEPDLGYAVEGIRDRRFLMSANVTGKGKGKMDDVPASTGNGYHRMDGCVPRNSLADQSSGNVARFVLRRLLTFLQTANIGDAGVRSSGGFIANVNDGKCHMIIPAIAKSVGKTPVADLEIVGLANLKPSDIGKTVRVRVYRKWTLTSAKGARQPILSFILLDQQGGAIQANVEGRERNRFDNILEINDTYTITGFGKMTRKRRRTQQQEKTKQGE</sequence>
<feature type="domain" description="Reverse transcriptase zinc-binding" evidence="2">
    <location>
        <begin position="40"/>
        <end position="122"/>
    </location>
</feature>
<keyword evidence="3" id="KW-0378">Hydrolase</keyword>